<evidence type="ECO:0000256" key="3">
    <source>
        <dbReference type="ARBA" id="ARBA00012257"/>
    </source>
</evidence>
<dbReference type="PANTHER" id="PTHR43466:SF1">
    <property type="entry name" value="2-OXO-4-HYDROXY-4-CARBOXY-5-UREIDOIMIDAZOLINE DECARBOXYLASE-RELATED"/>
    <property type="match status" value="1"/>
</dbReference>
<keyword evidence="4" id="KW-0659">Purine metabolism</keyword>
<evidence type="ECO:0000256" key="1">
    <source>
        <dbReference type="ARBA" id="ARBA00001163"/>
    </source>
</evidence>
<evidence type="ECO:0000313" key="8">
    <source>
        <dbReference type="EMBL" id="SDN62422.1"/>
    </source>
</evidence>
<evidence type="ECO:0000256" key="4">
    <source>
        <dbReference type="ARBA" id="ARBA00022631"/>
    </source>
</evidence>
<dbReference type="SUPFAM" id="SSF158694">
    <property type="entry name" value="UraD-Like"/>
    <property type="match status" value="1"/>
</dbReference>
<dbReference type="PANTHER" id="PTHR43466">
    <property type="entry name" value="2-OXO-4-HYDROXY-4-CARBOXY-5-UREIDOIMIDAZOLINE DECARBOXYLASE-RELATED"/>
    <property type="match status" value="1"/>
</dbReference>
<dbReference type="InterPro" id="IPR017580">
    <property type="entry name" value="OHCU_decarboxylase-1"/>
</dbReference>
<dbReference type="InterPro" id="IPR018020">
    <property type="entry name" value="OHCU_decarboxylase"/>
</dbReference>
<dbReference type="OrthoDB" id="9800909at2"/>
<dbReference type="AlphaFoldDB" id="A0A1H0CWZ1"/>
<sequence length="177" mass="19342">MSDRTLSPRPSQLDKAAFVAAYGEIYEHSPWVAELTWEKGLTAAQDTPEGLAEAMGEVLASAPAERQLEVIRAHPDLAGKAAVAGELTDDSTREQAGAGLDQCSPEEMARFERLNAAYKAKFGFPFVMAVKGSDRYAILDAFETRLENDPAEERRTAVAQINRIARFRLEARADAGQ</sequence>
<comment type="pathway">
    <text evidence="2">Purine metabolism; urate degradation; (S)-allantoin from urate: step 3/3.</text>
</comment>
<dbReference type="NCBIfam" id="TIGR03164">
    <property type="entry name" value="UHCUDC"/>
    <property type="match status" value="1"/>
</dbReference>
<dbReference type="EC" id="4.1.1.97" evidence="3"/>
<evidence type="ECO:0000313" key="9">
    <source>
        <dbReference type="Proteomes" id="UP000199075"/>
    </source>
</evidence>
<protein>
    <recommendedName>
        <fullName evidence="3">2-oxo-4-hydroxy-4-carboxy-5-ureidoimidazoline decarboxylase</fullName>
        <ecNumber evidence="3">4.1.1.97</ecNumber>
    </recommendedName>
</protein>
<dbReference type="RefSeq" id="WP_089676317.1">
    <property type="nucleotide sequence ID" value="NZ_FNIV01000001.1"/>
</dbReference>
<organism evidence="8 9">
    <name type="scientific">Halomonas shengliensis</name>
    <dbReference type="NCBI Taxonomy" id="419597"/>
    <lineage>
        <taxon>Bacteria</taxon>
        <taxon>Pseudomonadati</taxon>
        <taxon>Pseudomonadota</taxon>
        <taxon>Gammaproteobacteria</taxon>
        <taxon>Oceanospirillales</taxon>
        <taxon>Halomonadaceae</taxon>
        <taxon>Halomonas</taxon>
    </lineage>
</organism>
<evidence type="ECO:0000256" key="2">
    <source>
        <dbReference type="ARBA" id="ARBA00004754"/>
    </source>
</evidence>
<gene>
    <name evidence="8" type="ORF">SAMN04487957_101183</name>
</gene>
<keyword evidence="9" id="KW-1185">Reference proteome</keyword>
<feature type="domain" description="Oxo-4-hydroxy-4-carboxy-5-ureidoimidazoline decarboxylase" evidence="7">
    <location>
        <begin position="12"/>
        <end position="170"/>
    </location>
</feature>
<dbReference type="STRING" id="419597.SAMN04487957_101183"/>
<name>A0A1H0CWZ1_9GAMM</name>
<comment type="catalytic activity">
    <reaction evidence="1">
        <text>5-hydroxy-2-oxo-4-ureido-2,5-dihydro-1H-imidazole-5-carboxylate + H(+) = (S)-allantoin + CO2</text>
        <dbReference type="Rhea" id="RHEA:26301"/>
        <dbReference type="ChEBI" id="CHEBI:15378"/>
        <dbReference type="ChEBI" id="CHEBI:15678"/>
        <dbReference type="ChEBI" id="CHEBI:16526"/>
        <dbReference type="ChEBI" id="CHEBI:58639"/>
        <dbReference type="EC" id="4.1.1.97"/>
    </reaction>
</comment>
<dbReference type="InterPro" id="IPR036778">
    <property type="entry name" value="OHCU_decarboxylase_sf"/>
</dbReference>
<reference evidence="9" key="1">
    <citation type="submission" date="2016-10" db="EMBL/GenBank/DDBJ databases">
        <authorList>
            <person name="Varghese N."/>
            <person name="Submissions S."/>
        </authorList>
    </citation>
    <scope>NUCLEOTIDE SEQUENCE [LARGE SCALE GENOMIC DNA]</scope>
    <source>
        <strain evidence="9">CGMCC 1.6444</strain>
    </source>
</reference>
<dbReference type="GO" id="GO:0019628">
    <property type="term" value="P:urate catabolic process"/>
    <property type="evidence" value="ECO:0007669"/>
    <property type="project" value="UniProtKB-UniPathway"/>
</dbReference>
<keyword evidence="5" id="KW-0210">Decarboxylase</keyword>
<evidence type="ECO:0000259" key="7">
    <source>
        <dbReference type="Pfam" id="PF09349"/>
    </source>
</evidence>
<dbReference type="GO" id="GO:0000255">
    <property type="term" value="P:allantoin metabolic process"/>
    <property type="evidence" value="ECO:0007669"/>
    <property type="project" value="InterPro"/>
</dbReference>
<evidence type="ECO:0000256" key="5">
    <source>
        <dbReference type="ARBA" id="ARBA00022793"/>
    </source>
</evidence>
<dbReference type="Gene3D" id="1.10.3330.10">
    <property type="entry name" value="Oxo-4-hydroxy-4-carboxy-5-ureidoimidazoline decarboxylase"/>
    <property type="match status" value="1"/>
</dbReference>
<evidence type="ECO:0000256" key="6">
    <source>
        <dbReference type="ARBA" id="ARBA00023239"/>
    </source>
</evidence>
<accession>A0A1H0CWZ1</accession>
<dbReference type="Pfam" id="PF09349">
    <property type="entry name" value="OHCU_decarbox"/>
    <property type="match status" value="1"/>
</dbReference>
<proteinExistence type="predicted"/>
<keyword evidence="6" id="KW-0456">Lyase</keyword>
<dbReference type="Proteomes" id="UP000199075">
    <property type="component" value="Unassembled WGS sequence"/>
</dbReference>
<dbReference type="EMBL" id="FNIV01000001">
    <property type="protein sequence ID" value="SDN62422.1"/>
    <property type="molecule type" value="Genomic_DNA"/>
</dbReference>
<dbReference type="GO" id="GO:0006144">
    <property type="term" value="P:purine nucleobase metabolic process"/>
    <property type="evidence" value="ECO:0007669"/>
    <property type="project" value="UniProtKB-KW"/>
</dbReference>
<dbReference type="UniPathway" id="UPA00394">
    <property type="reaction ID" value="UER00652"/>
</dbReference>
<dbReference type="GO" id="GO:0051997">
    <property type="term" value="F:2-oxo-4-hydroxy-4-carboxy-5-ureidoimidazoline decarboxylase activity"/>
    <property type="evidence" value="ECO:0007669"/>
    <property type="project" value="UniProtKB-EC"/>
</dbReference>